<keyword evidence="1" id="KW-0732">Signal</keyword>
<feature type="region of interest" description="Disordered" evidence="4">
    <location>
        <begin position="38"/>
        <end position="65"/>
    </location>
</feature>
<organism evidence="5 6">
    <name type="scientific">Enhygromyxa salina</name>
    <dbReference type="NCBI Taxonomy" id="215803"/>
    <lineage>
        <taxon>Bacteria</taxon>
        <taxon>Pseudomonadati</taxon>
        <taxon>Myxococcota</taxon>
        <taxon>Polyangia</taxon>
        <taxon>Nannocystales</taxon>
        <taxon>Nannocystaceae</taxon>
        <taxon>Enhygromyxa</taxon>
    </lineage>
</organism>
<dbReference type="RefSeq" id="WP_181197438.1">
    <property type="nucleotide sequence ID" value="NZ_PVNK01000069.1"/>
</dbReference>
<protein>
    <recommendedName>
        <fullName evidence="7">Multiple EGF-like-domain protein 3</fullName>
    </recommendedName>
</protein>
<sequence>MQDCVSARARLVGVGALIGLGSAGLGCPGPDGGTFSAGLSAGVETSGSDDSDPTDTEDAECGNGVVEPGEQCDMGEGNSATGECTPDCQIWLCGDGYVNADYEDCDDANDVQTDSCLSDCVANVCGDGIVNEGVEACDDGNDIQTDECRNDCTLGTCGDGQIQDGEQCDDGNDDFGDQCPGCQFAFCGDGHTWLGMEQCDDGNEQDNDACLVGCIEATCGDGVVWTDNEMCDDGNLEDDDACPSSCEPASCGDGFTFSNGGPETCDDGNQVSDDGCDAECLAEFCFLLDNDEEVNLSGNDWFDACVMEVGDLVVVKLADENNEIVYEAQGVKVGVWTQDEITSTNASTVEYNENSHDQLITLDNGDKLFIAGKDADSGVYTCNTDLGNGYGIVLYPSNANWYINPKMLVMPLDGGVGGMAREFKNWGPEYEVSWNGGAPMNSCTEGVGGLVPFNGEFTLRVKPQ</sequence>
<dbReference type="Proteomes" id="UP000237968">
    <property type="component" value="Unassembled WGS sequence"/>
</dbReference>
<evidence type="ECO:0000256" key="2">
    <source>
        <dbReference type="ARBA" id="ARBA00022737"/>
    </source>
</evidence>
<evidence type="ECO:0000313" key="5">
    <source>
        <dbReference type="EMBL" id="PRQ03754.1"/>
    </source>
</evidence>
<gene>
    <name evidence="5" type="ORF">ENSA5_12600</name>
</gene>
<accession>A0A2S9YF69</accession>
<reference evidence="5 6" key="1">
    <citation type="submission" date="2018-03" db="EMBL/GenBank/DDBJ databases">
        <title>Draft Genome Sequences of the Obligatory Marine Myxobacteria Enhygromyxa salina SWB005.</title>
        <authorList>
            <person name="Poehlein A."/>
            <person name="Moghaddam J.A."/>
            <person name="Harms H."/>
            <person name="Alanjari M."/>
            <person name="Koenig G.M."/>
            <person name="Daniel R."/>
            <person name="Schaeberle T.F."/>
        </authorList>
    </citation>
    <scope>NUCLEOTIDE SEQUENCE [LARGE SCALE GENOMIC DNA]</scope>
    <source>
        <strain evidence="5 6">SWB005</strain>
    </source>
</reference>
<keyword evidence="3" id="KW-1015">Disulfide bond</keyword>
<evidence type="ECO:0000313" key="6">
    <source>
        <dbReference type="Proteomes" id="UP000237968"/>
    </source>
</evidence>
<dbReference type="Pfam" id="PF13948">
    <property type="entry name" value="DUF4215"/>
    <property type="match status" value="1"/>
</dbReference>
<dbReference type="NCBIfam" id="TIGR02232">
    <property type="entry name" value="myxo_disulf_rpt"/>
    <property type="match status" value="4"/>
</dbReference>
<keyword evidence="6" id="KW-1185">Reference proteome</keyword>
<proteinExistence type="predicted"/>
<evidence type="ECO:0000256" key="4">
    <source>
        <dbReference type="SAM" id="MobiDB-lite"/>
    </source>
</evidence>
<dbReference type="EMBL" id="PVNK01000069">
    <property type="protein sequence ID" value="PRQ03754.1"/>
    <property type="molecule type" value="Genomic_DNA"/>
</dbReference>
<dbReference type="InterPro" id="IPR011936">
    <property type="entry name" value="Myxo_disulph_rpt"/>
</dbReference>
<dbReference type="AlphaFoldDB" id="A0A2S9YF69"/>
<comment type="caution">
    <text evidence="5">The sequence shown here is derived from an EMBL/GenBank/DDBJ whole genome shotgun (WGS) entry which is preliminary data.</text>
</comment>
<name>A0A2S9YF69_9BACT</name>
<feature type="compositionally biased region" description="Acidic residues" evidence="4">
    <location>
        <begin position="47"/>
        <end position="60"/>
    </location>
</feature>
<keyword evidence="2" id="KW-0677">Repeat</keyword>
<evidence type="ECO:0000256" key="3">
    <source>
        <dbReference type="ARBA" id="ARBA00023157"/>
    </source>
</evidence>
<evidence type="ECO:0000256" key="1">
    <source>
        <dbReference type="ARBA" id="ARBA00022729"/>
    </source>
</evidence>
<evidence type="ECO:0008006" key="7">
    <source>
        <dbReference type="Google" id="ProtNLM"/>
    </source>
</evidence>